<reference evidence="1" key="1">
    <citation type="submission" date="2023-11" db="EMBL/GenBank/DDBJ databases">
        <title>Gracilibacillus pellucida a moderately halophilic bacterium isolated from saline soil in Xinjiang province.</title>
        <authorList>
            <person name="Zhang Z."/>
            <person name="Tan F."/>
            <person name="Wang Y."/>
            <person name="Xia M."/>
        </authorList>
    </citation>
    <scope>NUCLEOTIDE SEQUENCE</scope>
    <source>
        <strain evidence="1">S3-1-1</strain>
    </source>
</reference>
<proteinExistence type="predicted"/>
<evidence type="ECO:0000313" key="1">
    <source>
        <dbReference type="EMBL" id="MDX8045438.1"/>
    </source>
</evidence>
<sequence>MISLEARLRKLEQKHRVKDEKIYIFRVGDHENCTHGSEEELEKELQDPKYKQAIVIRDLDYWKEVN</sequence>
<dbReference type="Proteomes" id="UP001277972">
    <property type="component" value="Unassembled WGS sequence"/>
</dbReference>
<comment type="caution">
    <text evidence="1">The sequence shown here is derived from an EMBL/GenBank/DDBJ whole genome shotgun (WGS) entry which is preliminary data.</text>
</comment>
<gene>
    <name evidence="1" type="ORF">SH601_05490</name>
</gene>
<evidence type="ECO:0000313" key="2">
    <source>
        <dbReference type="Proteomes" id="UP001277972"/>
    </source>
</evidence>
<keyword evidence="2" id="KW-1185">Reference proteome</keyword>
<name>A0ACC6M3F3_9BACI</name>
<protein>
    <submittedName>
        <fullName evidence="1">Uncharacterized protein</fullName>
    </submittedName>
</protein>
<organism evidence="1 2">
    <name type="scientific">Gracilibacillus pellucidus</name>
    <dbReference type="NCBI Taxonomy" id="3095368"/>
    <lineage>
        <taxon>Bacteria</taxon>
        <taxon>Bacillati</taxon>
        <taxon>Bacillota</taxon>
        <taxon>Bacilli</taxon>
        <taxon>Bacillales</taxon>
        <taxon>Bacillaceae</taxon>
        <taxon>Gracilibacillus</taxon>
    </lineage>
</organism>
<dbReference type="EMBL" id="JAWZSR010000002">
    <property type="protein sequence ID" value="MDX8045438.1"/>
    <property type="molecule type" value="Genomic_DNA"/>
</dbReference>
<accession>A0ACC6M3F3</accession>